<keyword evidence="2" id="KW-1185">Reference proteome</keyword>
<organism evidence="1 2">
    <name type="scientific">Smallanthus sonchifolius</name>
    <dbReference type="NCBI Taxonomy" id="185202"/>
    <lineage>
        <taxon>Eukaryota</taxon>
        <taxon>Viridiplantae</taxon>
        <taxon>Streptophyta</taxon>
        <taxon>Embryophyta</taxon>
        <taxon>Tracheophyta</taxon>
        <taxon>Spermatophyta</taxon>
        <taxon>Magnoliopsida</taxon>
        <taxon>eudicotyledons</taxon>
        <taxon>Gunneridae</taxon>
        <taxon>Pentapetalae</taxon>
        <taxon>asterids</taxon>
        <taxon>campanulids</taxon>
        <taxon>Asterales</taxon>
        <taxon>Asteraceae</taxon>
        <taxon>Asteroideae</taxon>
        <taxon>Heliantheae alliance</taxon>
        <taxon>Millerieae</taxon>
        <taxon>Smallanthus</taxon>
    </lineage>
</organism>
<evidence type="ECO:0000313" key="2">
    <source>
        <dbReference type="Proteomes" id="UP001056120"/>
    </source>
</evidence>
<comment type="caution">
    <text evidence="1">The sequence shown here is derived from an EMBL/GenBank/DDBJ whole genome shotgun (WGS) entry which is preliminary data.</text>
</comment>
<reference evidence="1 2" key="2">
    <citation type="journal article" date="2022" name="Mol. Ecol. Resour.">
        <title>The genomes of chicory, endive, great burdock and yacon provide insights into Asteraceae paleo-polyploidization history and plant inulin production.</title>
        <authorList>
            <person name="Fan W."/>
            <person name="Wang S."/>
            <person name="Wang H."/>
            <person name="Wang A."/>
            <person name="Jiang F."/>
            <person name="Liu H."/>
            <person name="Zhao H."/>
            <person name="Xu D."/>
            <person name="Zhang Y."/>
        </authorList>
    </citation>
    <scope>NUCLEOTIDE SEQUENCE [LARGE SCALE GENOMIC DNA]</scope>
    <source>
        <strain evidence="2">cv. Yunnan</strain>
        <tissue evidence="1">Leaves</tissue>
    </source>
</reference>
<sequence length="451" mass="50451">MSILCCFTPFAGKNKKIKEENDDKILQVRLQHLGKPIDKDDPKSTFNVDVPISIPKRSTCNVKVVSHGSPVEPQVQENEEVAYEAEDEHERENHSQFELQVSIGKMPIQAQDEYKNTNLVDHHNYCSDTEIYNNGHLSDPGASKKAFLSSPKLKRSCSNLETKRVMLKDKFAPNESFEDLQKLGADGVMSPISITSNCSADKVILRKCSSSQILPSKSRKLWWKLLLWSHRNLHEPIKGVQNKLLVINQQGGYSSDTLEPNRRLEKSKSKTEKVNKGDQRWDSFHQDSGFWPQNQWMAFPAGSPLTRVDEWVQEIPTEPVFTIGNEEDGQITFPPSPDNGKQPAGNTTDLPEEIAYANRVIQSLNSSSTVAYISGIGLKVIPVISGFSSLRSVNLSGNAIVNITPGSLPKGLHVLNLSRNKISVIEGLRELTRIRVLDLSYNRISRIGQGK</sequence>
<name>A0ACB9JL60_9ASTR</name>
<accession>A0ACB9JL60</accession>
<protein>
    <submittedName>
        <fullName evidence="1">Uncharacterized protein</fullName>
    </submittedName>
</protein>
<reference evidence="2" key="1">
    <citation type="journal article" date="2022" name="Mol. Ecol. Resour.">
        <title>The genomes of chicory, endive, great burdock and yacon provide insights into Asteraceae palaeo-polyploidization history and plant inulin production.</title>
        <authorList>
            <person name="Fan W."/>
            <person name="Wang S."/>
            <person name="Wang H."/>
            <person name="Wang A."/>
            <person name="Jiang F."/>
            <person name="Liu H."/>
            <person name="Zhao H."/>
            <person name="Xu D."/>
            <person name="Zhang Y."/>
        </authorList>
    </citation>
    <scope>NUCLEOTIDE SEQUENCE [LARGE SCALE GENOMIC DNA]</scope>
    <source>
        <strain evidence="2">cv. Yunnan</strain>
    </source>
</reference>
<proteinExistence type="predicted"/>
<evidence type="ECO:0000313" key="1">
    <source>
        <dbReference type="EMBL" id="KAI3820280.1"/>
    </source>
</evidence>
<dbReference type="Proteomes" id="UP001056120">
    <property type="component" value="Linkage Group LG03"/>
</dbReference>
<gene>
    <name evidence="1" type="ORF">L1987_07824</name>
</gene>
<dbReference type="EMBL" id="CM042020">
    <property type="protein sequence ID" value="KAI3820280.1"/>
    <property type="molecule type" value="Genomic_DNA"/>
</dbReference>